<accession>A0ABR3W381</accession>
<dbReference type="InterPro" id="IPR011009">
    <property type="entry name" value="Kinase-like_dom_sf"/>
</dbReference>
<sequence>MESSIATLASYQIRAFFSESGRPTQRECDQEAEDLMGGRPTPTRVQGGSSYTVAAGDHVVQFRAEDAALDLAFLAHVETAYDGFVSWHRDLGTLKNVHVYKMRKVGGVSMYLARDRLYANECRLLRRTLADFARYLTLAPSRLAFFASEWHKTPSALPVSDRPSLHAEYAARLTQLAAGLPQRFRPVLSRLVPRLPALLAVDWPLVPPDVDLLENNIHVDPATGELMGVCDWAGAEYHANHHELRELFYDELYRAMGPGPVSAADRGRVADARLVGLFLTNGWHYEDGTRLPAGEGEPSLCHLDSVLRATCDGYG</sequence>
<evidence type="ECO:0000313" key="2">
    <source>
        <dbReference type="EMBL" id="KAL1852025.1"/>
    </source>
</evidence>
<proteinExistence type="predicted"/>
<dbReference type="Proteomes" id="UP001586593">
    <property type="component" value="Unassembled WGS sequence"/>
</dbReference>
<name>A0ABR3W381_9PEZI</name>
<evidence type="ECO:0000313" key="3">
    <source>
        <dbReference type="Proteomes" id="UP001586593"/>
    </source>
</evidence>
<evidence type="ECO:0000256" key="1">
    <source>
        <dbReference type="SAM" id="MobiDB-lite"/>
    </source>
</evidence>
<comment type="caution">
    <text evidence="2">The sequence shown here is derived from an EMBL/GenBank/DDBJ whole genome shotgun (WGS) entry which is preliminary data.</text>
</comment>
<organism evidence="2 3">
    <name type="scientific">Phialemonium thermophilum</name>
    <dbReference type="NCBI Taxonomy" id="223376"/>
    <lineage>
        <taxon>Eukaryota</taxon>
        <taxon>Fungi</taxon>
        <taxon>Dikarya</taxon>
        <taxon>Ascomycota</taxon>
        <taxon>Pezizomycotina</taxon>
        <taxon>Sordariomycetes</taxon>
        <taxon>Sordariomycetidae</taxon>
        <taxon>Cephalothecales</taxon>
        <taxon>Cephalothecaceae</taxon>
        <taxon>Phialemonium</taxon>
    </lineage>
</organism>
<protein>
    <recommendedName>
        <fullName evidence="4">Aminoglycoside phosphotransferase domain-containing protein</fullName>
    </recommendedName>
</protein>
<dbReference type="EMBL" id="JAZHXJ010000764">
    <property type="protein sequence ID" value="KAL1852025.1"/>
    <property type="molecule type" value="Genomic_DNA"/>
</dbReference>
<gene>
    <name evidence="2" type="ORF">VTK73DRAFT_9320</name>
</gene>
<reference evidence="2 3" key="1">
    <citation type="journal article" date="2024" name="Commun. Biol.">
        <title>Comparative genomic analysis of thermophilic fungi reveals convergent evolutionary adaptations and gene losses.</title>
        <authorList>
            <person name="Steindorff A.S."/>
            <person name="Aguilar-Pontes M.V."/>
            <person name="Robinson A.J."/>
            <person name="Andreopoulos B."/>
            <person name="LaButti K."/>
            <person name="Kuo A."/>
            <person name="Mondo S."/>
            <person name="Riley R."/>
            <person name="Otillar R."/>
            <person name="Haridas S."/>
            <person name="Lipzen A."/>
            <person name="Grimwood J."/>
            <person name="Schmutz J."/>
            <person name="Clum A."/>
            <person name="Reid I.D."/>
            <person name="Moisan M.C."/>
            <person name="Butler G."/>
            <person name="Nguyen T.T.M."/>
            <person name="Dewar K."/>
            <person name="Conant G."/>
            <person name="Drula E."/>
            <person name="Henrissat B."/>
            <person name="Hansel C."/>
            <person name="Singer S."/>
            <person name="Hutchinson M.I."/>
            <person name="de Vries R.P."/>
            <person name="Natvig D.O."/>
            <person name="Powell A.J."/>
            <person name="Tsang A."/>
            <person name="Grigoriev I.V."/>
        </authorList>
    </citation>
    <scope>NUCLEOTIDE SEQUENCE [LARGE SCALE GENOMIC DNA]</scope>
    <source>
        <strain evidence="2 3">ATCC 24622</strain>
    </source>
</reference>
<dbReference type="SUPFAM" id="SSF56112">
    <property type="entry name" value="Protein kinase-like (PK-like)"/>
    <property type="match status" value="1"/>
</dbReference>
<evidence type="ECO:0008006" key="4">
    <source>
        <dbReference type="Google" id="ProtNLM"/>
    </source>
</evidence>
<keyword evidence="3" id="KW-1185">Reference proteome</keyword>
<feature type="region of interest" description="Disordered" evidence="1">
    <location>
        <begin position="22"/>
        <end position="47"/>
    </location>
</feature>